<dbReference type="SUPFAM" id="SSF52540">
    <property type="entry name" value="P-loop containing nucleoside triphosphate hydrolases"/>
    <property type="match status" value="1"/>
</dbReference>
<protein>
    <submittedName>
        <fullName evidence="1">KaiC/GvpD/RAD55 family RecA-like ATPase</fullName>
    </submittedName>
</protein>
<accession>A0A7J9PCM3</accession>
<organism evidence="1 2">
    <name type="scientific">Methanococcus maripaludis</name>
    <name type="common">Methanococcus deltae</name>
    <dbReference type="NCBI Taxonomy" id="39152"/>
    <lineage>
        <taxon>Archaea</taxon>
        <taxon>Methanobacteriati</taxon>
        <taxon>Methanobacteriota</taxon>
        <taxon>Methanomada group</taxon>
        <taxon>Methanococci</taxon>
        <taxon>Methanococcales</taxon>
        <taxon>Methanococcaceae</taxon>
        <taxon>Methanococcus</taxon>
    </lineage>
</organism>
<reference evidence="1 2" key="1">
    <citation type="submission" date="2020-07" db="EMBL/GenBank/DDBJ databases">
        <title>Genomic Encyclopedia of Type Strains, Phase IV (KMG-V): Genome sequencing to study the core and pangenomes of soil and plant-associated prokaryotes.</title>
        <authorList>
            <person name="Whitman W."/>
        </authorList>
    </citation>
    <scope>NUCLEOTIDE SEQUENCE [LARGE SCALE GENOMIC DNA]</scope>
    <source>
        <strain evidence="1 2">C9</strain>
    </source>
</reference>
<dbReference type="GeneID" id="4928725"/>
<dbReference type="RefSeq" id="WP_011868925.1">
    <property type="nucleotide sequence ID" value="NZ_JACDUM010000004.1"/>
</dbReference>
<comment type="caution">
    <text evidence="1">The sequence shown here is derived from an EMBL/GenBank/DDBJ whole genome shotgun (WGS) entry which is preliminary data.</text>
</comment>
<dbReference type="Proteomes" id="UP000568063">
    <property type="component" value="Unassembled WGS sequence"/>
</dbReference>
<evidence type="ECO:0000313" key="2">
    <source>
        <dbReference type="Proteomes" id="UP000568063"/>
    </source>
</evidence>
<dbReference type="InterPro" id="IPR027417">
    <property type="entry name" value="P-loop_NTPase"/>
</dbReference>
<evidence type="ECO:0000313" key="1">
    <source>
        <dbReference type="EMBL" id="MBA2860995.1"/>
    </source>
</evidence>
<gene>
    <name evidence="1" type="ORF">HNP91_001827</name>
</gene>
<proteinExistence type="predicted"/>
<sequence>MEKIDWNKFGLNGESRQDSFEDLCMFLCCRELGVTKINSYKNQPGIETEPFEVNGKKYGFQAKFYETGYDWKQIQKSILGLKAKNSDKKGLKKQYPNNVFGKYNLNEVIIYSNEDRTLDGSSKTVYEKRIEDLAKKYGTKVTYITHKDILRKLSKPSNLDLAQLYFGIGDEFRFIQNSTNPKILTFLQSKEYMDLPFVDSYKNSVNVSEKILSEGKFFLLTGHPGSGKSIFMHKLLTVFGGLDKEGMAEDTNEFIEPEVSEMISVLINNGAIPLLINLKSCISDSLENIIRGRKYDCMINGQNLHFIYLFDGLDELDENIVDNVLFQIQELSQKVDTEKIIISCRSGNLNRLRVKTYLKNLIEYNIDELDESYLKQYFEVKMSNSKNAKLEELMGHNQSLITEIKDVLLIKLIWDTIDELDNDSTIIDLFSKKINLLLNNPEHKKNIENLNLLNCKKQAIINLNQDIAFELQNKFHFRLSQKELQDIILNKYSRLDYRSINTIIDYIADLFFDNSSPAGSSQNENIYTYQHRRYQEFFFTQRLKTEYENDPKIIRKMKILANREYFKNLFLTYLRKEYKKENNLPGLVELNLIEHYLGKYEGFGVNDDYYMDSESFIPALASQEPEIFDELLDSEYLEIIRKISIDIPELKKKFEKWAANKTEYYPKDYLETVWKYGIPNLIKNRVLFWKSGKKDISNELKLQLDETIRLYQKYEFFEDFEIEMSSILDDQLENYIYSALAIGKKPLNEVFIKFIRGNYKNISEVNYSYKESGKEKLVKSFLRICLSENRNELYELIDDFENYEFIMLLDLFRRPEYLPIFINSESIHEKIRQFLQNFKDINEKNVFILFFKKYFDITISKDEMDIAKEMLSKLKTTRGIELKMYNTPINFANMSYIFNENSFEKFQKQNRIESKYYYELGLYSALFNDFILVLTGKKEIEKIIGDYIRYINNRKELYKPYLVETISFLWANIFSCINSEKELLKLKKILIRKENNIDSFSFYAQFQRLDSKKFSKIINRNDLSQIETDLIHSNNDFYEYVTKCFTISMFFSKIDTKKSISYFEKGILEGSLRHKWHKDIIISYLLVESLRILWDNQWESNTKLEEYTEEVFKLTLRVIDITDGDETRHGPYDLLELIAEYNLDMAERFKKQLIEHIGRHNISDRAITDILLKKIKYGMPIDEIEKGMDEYILRQGYDGKPDSEYYEQKFLIYLNIANSKLYNSEEKKSAFEKAYGQVEKVISHDTNHFLSEFQYSGEKHIFKKLCEKYRKKDILKFEEFENTSFSKKEKNNISEKQFIDLVKDCSNSEQIDEIYKRLIDRKYDLVLKNTESWKILINKTYDICGNIHLLTNYLNENYYPDTIHISAVSRYLHYALSEALKNMNTREEISNYLFENSGHAGFFNIIKAYEVIGNKEMCIRLFDRYLRVCKLLVK</sequence>
<name>A0A7J9PCM3_METMI</name>
<dbReference type="EMBL" id="JACDUM010000004">
    <property type="protein sequence ID" value="MBA2860995.1"/>
    <property type="molecule type" value="Genomic_DNA"/>
</dbReference>